<evidence type="ECO:0000256" key="1">
    <source>
        <dbReference type="ARBA" id="ARBA00009437"/>
    </source>
</evidence>
<reference evidence="7" key="1">
    <citation type="submission" date="2023-07" db="EMBL/GenBank/DDBJ databases">
        <title>The carbon used by Thiothrix.</title>
        <authorList>
            <person name="Chen L."/>
        </authorList>
    </citation>
    <scope>NUCLEOTIDE SEQUENCE [LARGE SCALE GENOMIC DNA]</scope>
</reference>
<protein>
    <submittedName>
        <fullName evidence="6">LysR family transcriptional regulator</fullName>
    </submittedName>
</protein>
<evidence type="ECO:0000313" key="6">
    <source>
        <dbReference type="EMBL" id="MEB4593068.1"/>
    </source>
</evidence>
<dbReference type="SUPFAM" id="SSF53850">
    <property type="entry name" value="Periplasmic binding protein-like II"/>
    <property type="match status" value="1"/>
</dbReference>
<comment type="similarity">
    <text evidence="1">Belongs to the LysR transcriptional regulatory family.</text>
</comment>
<dbReference type="PANTHER" id="PTHR30537:SF5">
    <property type="entry name" value="HTH-TYPE TRANSCRIPTIONAL ACTIVATOR TTDR-RELATED"/>
    <property type="match status" value="1"/>
</dbReference>
<feature type="domain" description="HTH lysR-type" evidence="5">
    <location>
        <begin position="1"/>
        <end position="59"/>
    </location>
</feature>
<evidence type="ECO:0000256" key="3">
    <source>
        <dbReference type="ARBA" id="ARBA00023125"/>
    </source>
</evidence>
<dbReference type="RefSeq" id="WP_324697722.1">
    <property type="nucleotide sequence ID" value="NZ_JAYMYJ010000147.1"/>
</dbReference>
<keyword evidence="4" id="KW-0804">Transcription</keyword>
<dbReference type="SUPFAM" id="SSF46785">
    <property type="entry name" value="Winged helix' DNA-binding domain"/>
    <property type="match status" value="1"/>
</dbReference>
<dbReference type="Proteomes" id="UP001308005">
    <property type="component" value="Unassembled WGS sequence"/>
</dbReference>
<dbReference type="InterPro" id="IPR036388">
    <property type="entry name" value="WH-like_DNA-bd_sf"/>
</dbReference>
<dbReference type="PANTHER" id="PTHR30537">
    <property type="entry name" value="HTH-TYPE TRANSCRIPTIONAL REGULATOR"/>
    <property type="match status" value="1"/>
</dbReference>
<sequence>MDRLEAMSMLITVMEQGSLSAASRTLQVPLATLSRRIADLESRLGTRLLLRTTRKLTLTDAGAAYIEAARRIIEQVEEAEREASGEFMAPKGELVITAPIMFGRLHVLPVVAEFLAMFPAINIRLLLNDRNADLIEEHVDMAVRIGKLPDSSMVATPIGEMRTVTCASPALLAEYGIPQQPDDLSRLPCVMVDTPMPSPAWRFRDAPSGLPFDVPIQPRLSVTTTEAAAQAAILGVGVTRLLRYQTAEAVAKGALEIILEAYEPPPAPIHLLHASRGRMPLKMRRFLDFAAPRLRKALGQ</sequence>
<evidence type="ECO:0000313" key="7">
    <source>
        <dbReference type="Proteomes" id="UP001308005"/>
    </source>
</evidence>
<dbReference type="Pfam" id="PF00126">
    <property type="entry name" value="HTH_1"/>
    <property type="match status" value="1"/>
</dbReference>
<dbReference type="InterPro" id="IPR005119">
    <property type="entry name" value="LysR_subst-bd"/>
</dbReference>
<organism evidence="6 7">
    <name type="scientific">Candidatus Thiothrix phosphatis</name>
    <dbReference type="NCBI Taxonomy" id="3112415"/>
    <lineage>
        <taxon>Bacteria</taxon>
        <taxon>Pseudomonadati</taxon>
        <taxon>Pseudomonadota</taxon>
        <taxon>Gammaproteobacteria</taxon>
        <taxon>Thiotrichales</taxon>
        <taxon>Thiotrichaceae</taxon>
        <taxon>Thiothrix</taxon>
    </lineage>
</organism>
<keyword evidence="3" id="KW-0238">DNA-binding</keyword>
<gene>
    <name evidence="6" type="ORF">VSS37_18960</name>
</gene>
<dbReference type="EMBL" id="JAYMYJ010000147">
    <property type="protein sequence ID" value="MEB4593068.1"/>
    <property type="molecule type" value="Genomic_DNA"/>
</dbReference>
<reference evidence="6 7" key="2">
    <citation type="submission" date="2024-01" db="EMBL/GenBank/DDBJ databases">
        <authorList>
            <person name="Xie X."/>
        </authorList>
    </citation>
    <scope>NUCLEOTIDE SEQUENCE [LARGE SCALE GENOMIC DNA]</scope>
    <source>
        <strain evidence="6">SCUT-1</strain>
    </source>
</reference>
<name>A0ABU6D1Y5_9GAMM</name>
<dbReference type="Gene3D" id="1.10.10.10">
    <property type="entry name" value="Winged helix-like DNA-binding domain superfamily/Winged helix DNA-binding domain"/>
    <property type="match status" value="1"/>
</dbReference>
<proteinExistence type="inferred from homology"/>
<evidence type="ECO:0000256" key="2">
    <source>
        <dbReference type="ARBA" id="ARBA00023015"/>
    </source>
</evidence>
<dbReference type="CDD" id="cd08471">
    <property type="entry name" value="PBP2_CrgA_like_2"/>
    <property type="match status" value="1"/>
</dbReference>
<keyword evidence="2" id="KW-0805">Transcription regulation</keyword>
<comment type="caution">
    <text evidence="6">The sequence shown here is derived from an EMBL/GenBank/DDBJ whole genome shotgun (WGS) entry which is preliminary data.</text>
</comment>
<dbReference type="InterPro" id="IPR058163">
    <property type="entry name" value="LysR-type_TF_proteobact-type"/>
</dbReference>
<dbReference type="Pfam" id="PF03466">
    <property type="entry name" value="LysR_substrate"/>
    <property type="match status" value="1"/>
</dbReference>
<dbReference type="InterPro" id="IPR000847">
    <property type="entry name" value="LysR_HTH_N"/>
</dbReference>
<dbReference type="Gene3D" id="3.40.190.290">
    <property type="match status" value="1"/>
</dbReference>
<dbReference type="PROSITE" id="PS50931">
    <property type="entry name" value="HTH_LYSR"/>
    <property type="match status" value="1"/>
</dbReference>
<accession>A0ABU6D1Y5</accession>
<evidence type="ECO:0000256" key="4">
    <source>
        <dbReference type="ARBA" id="ARBA00023163"/>
    </source>
</evidence>
<evidence type="ECO:0000259" key="5">
    <source>
        <dbReference type="PROSITE" id="PS50931"/>
    </source>
</evidence>
<keyword evidence="7" id="KW-1185">Reference proteome</keyword>
<dbReference type="InterPro" id="IPR036390">
    <property type="entry name" value="WH_DNA-bd_sf"/>
</dbReference>